<dbReference type="PANTHER" id="PTHR30111">
    <property type="entry name" value="33 KDA CHAPERONIN"/>
    <property type="match status" value="1"/>
</dbReference>
<dbReference type="NCBIfam" id="NF001033">
    <property type="entry name" value="PRK00114.1"/>
    <property type="match status" value="1"/>
</dbReference>
<dbReference type="CDD" id="cd00498">
    <property type="entry name" value="Hsp33"/>
    <property type="match status" value="1"/>
</dbReference>
<keyword evidence="3" id="KW-1015">Disulfide bond</keyword>
<dbReference type="Gene3D" id="3.55.30.10">
    <property type="entry name" value="Hsp33 domain"/>
    <property type="match status" value="1"/>
</dbReference>
<dbReference type="RefSeq" id="WP_386722972.1">
    <property type="nucleotide sequence ID" value="NZ_JBHRSZ010000007.1"/>
</dbReference>
<dbReference type="Gene3D" id="1.10.287.480">
    <property type="entry name" value="helix hairpin bin"/>
    <property type="match status" value="1"/>
</dbReference>
<keyword evidence="1" id="KW-0963">Cytoplasm</keyword>
<keyword evidence="4" id="KW-0143">Chaperone</keyword>
<dbReference type="Pfam" id="PF01430">
    <property type="entry name" value="HSP33"/>
    <property type="match status" value="1"/>
</dbReference>
<dbReference type="PIRSF" id="PIRSF005261">
    <property type="entry name" value="Heat_shock_Hsp33"/>
    <property type="match status" value="1"/>
</dbReference>
<dbReference type="Gene3D" id="3.90.1280.10">
    <property type="entry name" value="HSP33 redox switch-like"/>
    <property type="match status" value="1"/>
</dbReference>
<comment type="caution">
    <text evidence="6">The sequence shown here is derived from an EMBL/GenBank/DDBJ whole genome shotgun (WGS) entry which is preliminary data.</text>
</comment>
<evidence type="ECO:0000313" key="6">
    <source>
        <dbReference type="EMBL" id="MFC3153053.1"/>
    </source>
</evidence>
<evidence type="ECO:0000256" key="2">
    <source>
        <dbReference type="ARBA" id="ARBA00022833"/>
    </source>
</evidence>
<evidence type="ECO:0000256" key="3">
    <source>
        <dbReference type="ARBA" id="ARBA00023157"/>
    </source>
</evidence>
<dbReference type="PANTHER" id="PTHR30111:SF1">
    <property type="entry name" value="33 KDA CHAPERONIN"/>
    <property type="match status" value="1"/>
</dbReference>
<proteinExistence type="predicted"/>
<evidence type="ECO:0000256" key="4">
    <source>
        <dbReference type="ARBA" id="ARBA00023186"/>
    </source>
</evidence>
<dbReference type="Proteomes" id="UP001595476">
    <property type="component" value="Unassembled WGS sequence"/>
</dbReference>
<dbReference type="SUPFAM" id="SSF64397">
    <property type="entry name" value="Hsp33 domain"/>
    <property type="match status" value="1"/>
</dbReference>
<evidence type="ECO:0000313" key="7">
    <source>
        <dbReference type="Proteomes" id="UP001595476"/>
    </source>
</evidence>
<evidence type="ECO:0000256" key="1">
    <source>
        <dbReference type="ARBA" id="ARBA00022490"/>
    </source>
</evidence>
<dbReference type="InterPro" id="IPR000397">
    <property type="entry name" value="Heat_shock_Hsp33"/>
</dbReference>
<dbReference type="EMBL" id="JBHRSZ010000007">
    <property type="protein sequence ID" value="MFC3153053.1"/>
    <property type="molecule type" value="Genomic_DNA"/>
</dbReference>
<keyword evidence="7" id="KW-1185">Reference proteome</keyword>
<organism evidence="6 7">
    <name type="scientific">Litoribrevibacter euphylliae</name>
    <dbReference type="NCBI Taxonomy" id="1834034"/>
    <lineage>
        <taxon>Bacteria</taxon>
        <taxon>Pseudomonadati</taxon>
        <taxon>Pseudomonadota</taxon>
        <taxon>Gammaproteobacteria</taxon>
        <taxon>Oceanospirillales</taxon>
        <taxon>Oceanospirillaceae</taxon>
        <taxon>Litoribrevibacter</taxon>
    </lineage>
</organism>
<dbReference type="SUPFAM" id="SSF118352">
    <property type="entry name" value="HSP33 redox switch-like"/>
    <property type="match status" value="1"/>
</dbReference>
<keyword evidence="5" id="KW-0676">Redox-active center</keyword>
<protein>
    <submittedName>
        <fullName evidence="6">Hsp33 family molecular chaperone HslO</fullName>
    </submittedName>
</protein>
<accession>A0ABV7HKA3</accession>
<keyword evidence="2" id="KW-0862">Zinc</keyword>
<gene>
    <name evidence="6" type="primary">hslO</name>
    <name evidence="6" type="ORF">ACFOEK_18575</name>
</gene>
<sequence length="301" mass="34000">MSNSDQIQRFMFEHHDIRGELVGLDDAYQTVIRKNDYSDPVKQLLGEWMAAASLLSEILKFEGSVILQARGNEGIGILMAECTHEQKIRAIAQVHGDVTTTSIKELFSAGHLVITIQPEKGSRYQGIVPMDSDSLAKCLEHYFEQSEQLPTRIWLQADGKQAAGLFLQKLPVEQDATDEEKETSHHQWEHAVTLADTIKAEELLSLDNDSILHRLYHEEDIRLFDVQDIDFHCTCSRDRTAESIKTVGKDELLSILESEPEINVTCQFCNETYSFDKIDITSFFEGTHSSDGTDPNDSSVH</sequence>
<name>A0ABV7HKA3_9GAMM</name>
<dbReference type="InterPro" id="IPR016154">
    <property type="entry name" value="Heat_shock_Hsp33_C"/>
</dbReference>
<dbReference type="InterPro" id="IPR023212">
    <property type="entry name" value="Hsp33_helix_hairpin_bin_dom_sf"/>
</dbReference>
<evidence type="ECO:0000256" key="5">
    <source>
        <dbReference type="ARBA" id="ARBA00023284"/>
    </source>
</evidence>
<dbReference type="InterPro" id="IPR016153">
    <property type="entry name" value="Heat_shock_Hsp33_N"/>
</dbReference>
<reference evidence="7" key="1">
    <citation type="journal article" date="2019" name="Int. J. Syst. Evol. Microbiol.">
        <title>The Global Catalogue of Microorganisms (GCM) 10K type strain sequencing project: providing services to taxonomists for standard genome sequencing and annotation.</title>
        <authorList>
            <consortium name="The Broad Institute Genomics Platform"/>
            <consortium name="The Broad Institute Genome Sequencing Center for Infectious Disease"/>
            <person name="Wu L."/>
            <person name="Ma J."/>
        </authorList>
    </citation>
    <scope>NUCLEOTIDE SEQUENCE [LARGE SCALE GENOMIC DNA]</scope>
    <source>
        <strain evidence="7">KCTC 52438</strain>
    </source>
</reference>